<keyword evidence="1" id="KW-0433">Leucine-rich repeat</keyword>
<dbReference type="InterPro" id="IPR055106">
    <property type="entry name" value="ELFN_Fn3"/>
</dbReference>
<dbReference type="EMBL" id="JBCEZU010000013">
    <property type="protein sequence ID" value="KAK9540696.1"/>
    <property type="molecule type" value="Genomic_DNA"/>
</dbReference>
<evidence type="ECO:0000256" key="3">
    <source>
        <dbReference type="SAM" id="MobiDB-lite"/>
    </source>
</evidence>
<proteinExistence type="predicted"/>
<dbReference type="InterPro" id="IPR003591">
    <property type="entry name" value="Leu-rich_rpt_typical-subtyp"/>
</dbReference>
<feature type="compositionally biased region" description="Basic and acidic residues" evidence="3">
    <location>
        <begin position="656"/>
        <end position="671"/>
    </location>
</feature>
<evidence type="ECO:0000313" key="7">
    <source>
        <dbReference type="Proteomes" id="UP001488805"/>
    </source>
</evidence>
<feature type="region of interest" description="Disordered" evidence="3">
    <location>
        <begin position="551"/>
        <end position="579"/>
    </location>
</feature>
<feature type="region of interest" description="Disordered" evidence="3">
    <location>
        <begin position="17"/>
        <end position="37"/>
    </location>
</feature>
<keyword evidence="4" id="KW-1133">Transmembrane helix</keyword>
<dbReference type="PANTHER" id="PTHR24369">
    <property type="entry name" value="ANTIGEN BSP, PUTATIVE-RELATED"/>
    <property type="match status" value="1"/>
</dbReference>
<dbReference type="PANTHER" id="PTHR24369:SF204">
    <property type="entry name" value="PROTEIN PHOSPHATASE 1 REGULATORY SUBUNIT 29-RELATED"/>
    <property type="match status" value="1"/>
</dbReference>
<dbReference type="InterPro" id="IPR001611">
    <property type="entry name" value="Leu-rich_rpt"/>
</dbReference>
<reference evidence="6 7" key="1">
    <citation type="journal article" date="2024" name="Genome Biol. Evol.">
        <title>Chromosome-level genome assembly of the viviparous eelpout Zoarces viviparus.</title>
        <authorList>
            <person name="Fuhrmann N."/>
            <person name="Brasseur M.V."/>
            <person name="Bakowski C.E."/>
            <person name="Podsiadlowski L."/>
            <person name="Prost S."/>
            <person name="Krehenwinkel H."/>
            <person name="Mayer C."/>
        </authorList>
    </citation>
    <scope>NUCLEOTIDE SEQUENCE [LARGE SCALE GENOMIC DNA]</scope>
    <source>
        <strain evidence="6">NO-MEL_2022_Ind0_liver</strain>
    </source>
</reference>
<evidence type="ECO:0000256" key="2">
    <source>
        <dbReference type="ARBA" id="ARBA00022737"/>
    </source>
</evidence>
<dbReference type="GO" id="GO:0005886">
    <property type="term" value="C:plasma membrane"/>
    <property type="evidence" value="ECO:0007669"/>
    <property type="project" value="TreeGrafter"/>
</dbReference>
<gene>
    <name evidence="6" type="ORF">VZT92_003133</name>
</gene>
<feature type="compositionally biased region" description="Basic and acidic residues" evidence="3">
    <location>
        <begin position="714"/>
        <end position="732"/>
    </location>
</feature>
<feature type="transmembrane region" description="Helical" evidence="4">
    <location>
        <begin position="442"/>
        <end position="464"/>
    </location>
</feature>
<feature type="compositionally biased region" description="Low complexity" evidence="3">
    <location>
        <begin position="684"/>
        <end position="704"/>
    </location>
</feature>
<dbReference type="Pfam" id="PF22986">
    <property type="entry name" value="Fn3_ELFN"/>
    <property type="match status" value="1"/>
</dbReference>
<keyword evidence="4" id="KW-0472">Membrane</keyword>
<feature type="compositionally biased region" description="Basic and acidic residues" evidence="3">
    <location>
        <begin position="553"/>
        <end position="568"/>
    </location>
</feature>
<dbReference type="InterPro" id="IPR050541">
    <property type="entry name" value="LRR_TM_domain-containing"/>
</dbReference>
<evidence type="ECO:0000259" key="5">
    <source>
        <dbReference type="Pfam" id="PF22986"/>
    </source>
</evidence>
<dbReference type="AlphaFoldDB" id="A0AAW1G1E6"/>
<dbReference type="Gene3D" id="1.20.5.900">
    <property type="entry name" value="transmembrane domain of human cd4"/>
    <property type="match status" value="1"/>
</dbReference>
<accession>A0AAW1G1E6</accession>
<dbReference type="Proteomes" id="UP001488805">
    <property type="component" value="Unassembled WGS sequence"/>
</dbReference>
<keyword evidence="4" id="KW-0812">Transmembrane</keyword>
<dbReference type="SUPFAM" id="SSF52058">
    <property type="entry name" value="L domain-like"/>
    <property type="match status" value="1"/>
</dbReference>
<evidence type="ECO:0000256" key="1">
    <source>
        <dbReference type="ARBA" id="ARBA00022614"/>
    </source>
</evidence>
<organism evidence="6 7">
    <name type="scientific">Zoarces viviparus</name>
    <name type="common">Viviparous eelpout</name>
    <name type="synonym">Blennius viviparus</name>
    <dbReference type="NCBI Taxonomy" id="48416"/>
    <lineage>
        <taxon>Eukaryota</taxon>
        <taxon>Metazoa</taxon>
        <taxon>Chordata</taxon>
        <taxon>Craniata</taxon>
        <taxon>Vertebrata</taxon>
        <taxon>Euteleostomi</taxon>
        <taxon>Actinopterygii</taxon>
        <taxon>Neopterygii</taxon>
        <taxon>Teleostei</taxon>
        <taxon>Neoteleostei</taxon>
        <taxon>Acanthomorphata</taxon>
        <taxon>Eupercaria</taxon>
        <taxon>Perciformes</taxon>
        <taxon>Cottioidei</taxon>
        <taxon>Zoarcales</taxon>
        <taxon>Zoarcidae</taxon>
        <taxon>Zoarcinae</taxon>
        <taxon>Zoarces</taxon>
    </lineage>
</organism>
<comment type="caution">
    <text evidence="6">The sequence shown here is derived from an EMBL/GenBank/DDBJ whole genome shotgun (WGS) entry which is preliminary data.</text>
</comment>
<evidence type="ECO:0000256" key="4">
    <source>
        <dbReference type="SAM" id="Phobius"/>
    </source>
</evidence>
<feature type="transmembrane region" description="Helical" evidence="4">
    <location>
        <begin position="32"/>
        <end position="53"/>
    </location>
</feature>
<name>A0AAW1G1E6_ZOAVI</name>
<feature type="region of interest" description="Disordered" evidence="3">
    <location>
        <begin position="642"/>
        <end position="738"/>
    </location>
</feature>
<dbReference type="InterPro" id="IPR032675">
    <property type="entry name" value="LRR_dom_sf"/>
</dbReference>
<feature type="domain" description="ELFN1/ELFN2 fibronectin type-III" evidence="5">
    <location>
        <begin position="341"/>
        <end position="424"/>
    </location>
</feature>
<protein>
    <recommendedName>
        <fullName evidence="5">ELFN1/ELFN2 fibronectin type-III domain-containing protein</fullName>
    </recommendedName>
</protein>
<dbReference type="Gene3D" id="3.80.10.10">
    <property type="entry name" value="Ribonuclease Inhibitor"/>
    <property type="match status" value="1"/>
</dbReference>
<keyword evidence="2" id="KW-0677">Repeat</keyword>
<evidence type="ECO:0000313" key="6">
    <source>
        <dbReference type="EMBL" id="KAK9540696.1"/>
    </source>
</evidence>
<keyword evidence="7" id="KW-1185">Reference proteome</keyword>
<dbReference type="Pfam" id="PF13855">
    <property type="entry name" value="LRR_8"/>
    <property type="match status" value="1"/>
</dbReference>
<sequence length="906" mass="101966">MASISARLSPMDIVTTSQMAQRTRRGRQRHNVTGGSSPVVLSTASSFLCWLALLSIMRLPMVTADCWLIEGEKGFVWLAICSMNQPPYEAIPSHINSTIVDLRLNENKIRSVHYSSLSRFGNLTYLNLTKNDISYVEDGAFSAQFNLQVLQMGFNKLRNLTEGMLRGLGKLQYLYLQANLIETVTPNTFWECPNIENIDLSMNRIQVLDGTLFITLSKLTTCELYNNPFNCSCELLGFLRWLSAFPNRTSERMVCDSPQGFFGYNLLSQNPRMPTQRNALHVLSLVCTDDGSSVTTYYTIGMADSTTLPPDFASPCGLDDCASGTPPDEVINISPIFSDIKPLIMLKQVLHLSAVITVQIPHPYRKMYILVLYNNSFFSDIQNLKNQREDIELKNLKPNTDYTYCVASIRNSLRFNHTCLTISTGRRAGEETIANQSSATHYIMTILGCLFGMLLFLGLVVHCLRKKRIMQEKERKMSRIQRTLIELKYGGEGDIEGGSGGSVSQKLGAGESLSRMPYLPQGGEIDPYKLQEVIETPVHKPAKLNYMEVRGSGIERERDREREREREMSPQANPQGSVAEISTIAKEVDKVNQIINNCIDALKSESTSFQQGIKSPSSAGGGAVSTAEPQLVLLSEQVERERGSEFLSPVYKGGRGGREGREGREERERSYHHSLQRHHSMEAPPTSKRPSTSSSPGSARSPRSFRSEGGYHSSETRYIERNSTGERGERGGGEAIRTVTPAAAILRAEAQRIRQYNEHRHSYPGSQQHLQELQHHPHTLQELHHHPGGRKPSMLDPLTLSRQTKQRELAYSQLSPHYPLSPQYHNLSYCSSPDEDEEDEGLLCTPTLGLWERFKMHRKRHRQASMEDEGYVAAGHALRRKVQFAKDEDLHDILDYWKGVSAQQKT</sequence>
<dbReference type="SMART" id="SM00369">
    <property type="entry name" value="LRR_TYP"/>
    <property type="match status" value="3"/>
</dbReference>